<evidence type="ECO:0000256" key="4">
    <source>
        <dbReference type="ARBA" id="ARBA00022475"/>
    </source>
</evidence>
<evidence type="ECO:0000256" key="6">
    <source>
        <dbReference type="ARBA" id="ARBA00022692"/>
    </source>
</evidence>
<keyword evidence="10" id="KW-0408">Iron</keyword>
<evidence type="ECO:0000256" key="5">
    <source>
        <dbReference type="ARBA" id="ARBA00022617"/>
    </source>
</evidence>
<dbReference type="Gene3D" id="1.20.950.20">
    <property type="entry name" value="Transmembrane di-heme cytochromes, Chain C"/>
    <property type="match status" value="1"/>
</dbReference>
<reference evidence="14 15" key="1">
    <citation type="submission" date="2019-07" db="EMBL/GenBank/DDBJ databases">
        <title>Sulfurimonas paralvinellae sp. nov., a novel mesophilic, hydrogen- and sulfur-oxidizing chemolithoautotroph within the Epsilonproteo- bacteria isolated from a deep-sea hydrothermal vent polychaete nest, reclassification of Thiomicrospira denitrificans as Sulfurimonas denitrificans comb. nov. and emended description of the genus Sulfurimonas.</title>
        <authorList>
            <person name="Wang S."/>
            <person name="Jiang L."/>
            <person name="Shao Z."/>
        </authorList>
    </citation>
    <scope>NUCLEOTIDE SEQUENCE [LARGE SCALE GENOMIC DNA]</scope>
    <source>
        <strain evidence="14 15">GO25</strain>
        <plasmid evidence="14 15">unnamed</plasmid>
    </source>
</reference>
<dbReference type="AlphaFoldDB" id="A0A7M1BBH9"/>
<evidence type="ECO:0000256" key="2">
    <source>
        <dbReference type="ARBA" id="ARBA00008622"/>
    </source>
</evidence>
<evidence type="ECO:0000313" key="14">
    <source>
        <dbReference type="EMBL" id="QOP46796.1"/>
    </source>
</evidence>
<dbReference type="GO" id="GO:0022904">
    <property type="term" value="P:respiratory electron transport chain"/>
    <property type="evidence" value="ECO:0007669"/>
    <property type="project" value="InterPro"/>
</dbReference>
<dbReference type="GO" id="GO:0005506">
    <property type="term" value="F:iron ion binding"/>
    <property type="evidence" value="ECO:0007669"/>
    <property type="project" value="InterPro"/>
</dbReference>
<dbReference type="GO" id="GO:0009055">
    <property type="term" value="F:electron transfer activity"/>
    <property type="evidence" value="ECO:0007669"/>
    <property type="project" value="InterPro"/>
</dbReference>
<keyword evidence="8" id="KW-0249">Electron transport</keyword>
<keyword evidence="4" id="KW-1003">Cell membrane</keyword>
<keyword evidence="11 12" id="KW-0472">Membrane</keyword>
<dbReference type="KEGG" id="spal:FM071_10495"/>
<dbReference type="SUPFAM" id="SSF81342">
    <property type="entry name" value="Transmembrane di-heme cytochromes"/>
    <property type="match status" value="1"/>
</dbReference>
<dbReference type="GO" id="GO:0020037">
    <property type="term" value="F:heme binding"/>
    <property type="evidence" value="ECO:0007669"/>
    <property type="project" value="TreeGrafter"/>
</dbReference>
<evidence type="ECO:0000313" key="15">
    <source>
        <dbReference type="Proteomes" id="UP000593580"/>
    </source>
</evidence>
<evidence type="ECO:0000256" key="1">
    <source>
        <dbReference type="ARBA" id="ARBA00004651"/>
    </source>
</evidence>
<organism evidence="14 15">
    <name type="scientific">Sulfurimonas paralvinellae</name>
    <dbReference type="NCBI Taxonomy" id="317658"/>
    <lineage>
        <taxon>Bacteria</taxon>
        <taxon>Pseudomonadati</taxon>
        <taxon>Campylobacterota</taxon>
        <taxon>Epsilonproteobacteria</taxon>
        <taxon>Campylobacterales</taxon>
        <taxon>Sulfurimonadaceae</taxon>
        <taxon>Sulfurimonas</taxon>
    </lineage>
</organism>
<keyword evidence="5" id="KW-0349">Heme</keyword>
<keyword evidence="9 12" id="KW-1133">Transmembrane helix</keyword>
<keyword evidence="6 12" id="KW-0812">Transmembrane</keyword>
<evidence type="ECO:0000256" key="8">
    <source>
        <dbReference type="ARBA" id="ARBA00022982"/>
    </source>
</evidence>
<dbReference type="RefSeq" id="WP_193112084.1">
    <property type="nucleotide sequence ID" value="NZ_CP041407.1"/>
</dbReference>
<keyword evidence="14" id="KW-0614">Plasmid</keyword>
<dbReference type="InterPro" id="IPR051542">
    <property type="entry name" value="Hydrogenase_cytochrome"/>
</dbReference>
<keyword evidence="3" id="KW-0813">Transport</keyword>
<evidence type="ECO:0000256" key="11">
    <source>
        <dbReference type="ARBA" id="ARBA00023136"/>
    </source>
</evidence>
<evidence type="ECO:0000256" key="10">
    <source>
        <dbReference type="ARBA" id="ARBA00023004"/>
    </source>
</evidence>
<feature type="transmembrane region" description="Helical" evidence="12">
    <location>
        <begin position="20"/>
        <end position="40"/>
    </location>
</feature>
<dbReference type="Pfam" id="PF01292">
    <property type="entry name" value="Ni_hydr_CYTB"/>
    <property type="match status" value="1"/>
</dbReference>
<evidence type="ECO:0000256" key="7">
    <source>
        <dbReference type="ARBA" id="ARBA00022723"/>
    </source>
</evidence>
<name>A0A7M1BBH9_9BACT</name>
<evidence type="ECO:0000256" key="9">
    <source>
        <dbReference type="ARBA" id="ARBA00022989"/>
    </source>
</evidence>
<feature type="domain" description="Cytochrome b561 bacterial/Ni-hydrogenase" evidence="13">
    <location>
        <begin position="10"/>
        <end position="232"/>
    </location>
</feature>
<gene>
    <name evidence="14" type="ORF">FM071_10495</name>
</gene>
<protein>
    <submittedName>
        <fullName evidence="14">Ni/Fe hydrogenase</fullName>
    </submittedName>
</protein>
<dbReference type="GO" id="GO:0005886">
    <property type="term" value="C:plasma membrane"/>
    <property type="evidence" value="ECO:0007669"/>
    <property type="project" value="UniProtKB-SubCell"/>
</dbReference>
<dbReference type="InterPro" id="IPR011577">
    <property type="entry name" value="Cyt_b561_bac/Ni-Hgenase"/>
</dbReference>
<comment type="subcellular location">
    <subcellularLocation>
        <location evidence="1">Cell membrane</location>
        <topology evidence="1">Multi-pass membrane protein</topology>
    </subcellularLocation>
</comment>
<dbReference type="PANTHER" id="PTHR30485">
    <property type="entry name" value="NI/FE-HYDROGENASE 1 B-TYPE CYTOCHROME SUBUNIT"/>
    <property type="match status" value="1"/>
</dbReference>
<dbReference type="Proteomes" id="UP000593580">
    <property type="component" value="Plasmid unnamed"/>
</dbReference>
<geneLocation type="plasmid" evidence="14 15">
    <name>unnamed</name>
</geneLocation>
<feature type="transmembrane region" description="Helical" evidence="12">
    <location>
        <begin position="60"/>
        <end position="81"/>
    </location>
</feature>
<dbReference type="PANTHER" id="PTHR30485:SF0">
    <property type="entry name" value="NI_FE-HYDROGENASE 1 B-TYPE CYTOCHROME SUBUNIT-RELATED"/>
    <property type="match status" value="1"/>
</dbReference>
<feature type="transmembrane region" description="Helical" evidence="12">
    <location>
        <begin position="196"/>
        <end position="215"/>
    </location>
</feature>
<dbReference type="PRINTS" id="PR00161">
    <property type="entry name" value="NIHGNASECYTB"/>
</dbReference>
<evidence type="ECO:0000259" key="13">
    <source>
        <dbReference type="Pfam" id="PF01292"/>
    </source>
</evidence>
<feature type="transmembrane region" description="Helical" evidence="12">
    <location>
        <begin position="125"/>
        <end position="143"/>
    </location>
</feature>
<sequence>MKAGHRQVKRMTGTMRIIHWINVISMIVAVITGLYIGHPYYETFMADGAVDKYVMAWNRWGHFMVAIIFDVTSIIVAYLYFFSRFEKPYKKVLPTAKNIKEFIEVFLNLLTLNRRKKFDSTHSDSFNTVYFSIFHLLLAWMLFTGLQLYVHGLESGESSIGTWWPAMLHLVTDWTIPVSAWIAGGGPTATIMDVRIVHHYTMWWIIAWVVFHIYYQVWRTIYWKEGDIAIVVGGSKFVKEDKA</sequence>
<dbReference type="EMBL" id="CP041407">
    <property type="protein sequence ID" value="QOP46796.1"/>
    <property type="molecule type" value="Genomic_DNA"/>
</dbReference>
<accession>A0A7M1BBH9</accession>
<feature type="transmembrane region" description="Helical" evidence="12">
    <location>
        <begin position="163"/>
        <end position="184"/>
    </location>
</feature>
<dbReference type="InterPro" id="IPR000516">
    <property type="entry name" value="Ni-dep_Hydgase_cyt-B"/>
</dbReference>
<proteinExistence type="inferred from homology"/>
<keyword evidence="15" id="KW-1185">Reference proteome</keyword>
<evidence type="ECO:0000256" key="3">
    <source>
        <dbReference type="ARBA" id="ARBA00022448"/>
    </source>
</evidence>
<comment type="similarity">
    <text evidence="2">Belongs to the HupC/HyaC/HydC family.</text>
</comment>
<keyword evidence="7" id="KW-0479">Metal-binding</keyword>
<dbReference type="InterPro" id="IPR016174">
    <property type="entry name" value="Di-haem_cyt_TM"/>
</dbReference>
<evidence type="ECO:0000256" key="12">
    <source>
        <dbReference type="SAM" id="Phobius"/>
    </source>
</evidence>